<dbReference type="Proteomes" id="UP000051952">
    <property type="component" value="Unassembled WGS sequence"/>
</dbReference>
<keyword evidence="1" id="KW-0472">Membrane</keyword>
<keyword evidence="1" id="KW-1133">Transmembrane helix</keyword>
<protein>
    <submittedName>
        <fullName evidence="2">Membrane-associated protein, putative</fullName>
    </submittedName>
</protein>
<dbReference type="OrthoDB" id="268860at2759"/>
<proteinExistence type="predicted"/>
<accession>A0A0S4ITZ5</accession>
<organism evidence="2 3">
    <name type="scientific">Bodo saltans</name>
    <name type="common">Flagellated protozoan</name>
    <dbReference type="NCBI Taxonomy" id="75058"/>
    <lineage>
        <taxon>Eukaryota</taxon>
        <taxon>Discoba</taxon>
        <taxon>Euglenozoa</taxon>
        <taxon>Kinetoplastea</taxon>
        <taxon>Metakinetoplastina</taxon>
        <taxon>Eubodonida</taxon>
        <taxon>Bodonidae</taxon>
        <taxon>Bodo</taxon>
    </lineage>
</organism>
<dbReference type="VEuPathDB" id="TriTrypDB:BSAL_66360"/>
<dbReference type="OMA" id="DAINPMP"/>
<sequence length="103" mass="11514">MANVKRPLFTYFLPGSFASRIRRVSYAAPTILFAGSVLAILSKQSYFRTTLAEESADTADRIERRSYVALPDGRMALVYPVVYPDVTPANLWEALKETISLLP</sequence>
<evidence type="ECO:0000313" key="2">
    <source>
        <dbReference type="EMBL" id="CUF84781.1"/>
    </source>
</evidence>
<dbReference type="EMBL" id="CYKH01000420">
    <property type="protein sequence ID" value="CUF84781.1"/>
    <property type="molecule type" value="Genomic_DNA"/>
</dbReference>
<evidence type="ECO:0000313" key="3">
    <source>
        <dbReference type="Proteomes" id="UP000051952"/>
    </source>
</evidence>
<keyword evidence="3" id="KW-1185">Reference proteome</keyword>
<evidence type="ECO:0000256" key="1">
    <source>
        <dbReference type="SAM" id="Phobius"/>
    </source>
</evidence>
<gene>
    <name evidence="2" type="ORF">BSAL_66360</name>
</gene>
<keyword evidence="1" id="KW-0812">Transmembrane</keyword>
<dbReference type="AlphaFoldDB" id="A0A0S4ITZ5"/>
<feature type="transmembrane region" description="Helical" evidence="1">
    <location>
        <begin position="24"/>
        <end position="41"/>
    </location>
</feature>
<reference evidence="3" key="1">
    <citation type="submission" date="2015-09" db="EMBL/GenBank/DDBJ databases">
        <authorList>
            <consortium name="Pathogen Informatics"/>
        </authorList>
    </citation>
    <scope>NUCLEOTIDE SEQUENCE [LARGE SCALE GENOMIC DNA]</scope>
    <source>
        <strain evidence="3">Lake Konstanz</strain>
    </source>
</reference>
<name>A0A0S4ITZ5_BODSA</name>